<organism evidence="2 3">
    <name type="scientific">Pleurodeles waltl</name>
    <name type="common">Iberian ribbed newt</name>
    <dbReference type="NCBI Taxonomy" id="8319"/>
    <lineage>
        <taxon>Eukaryota</taxon>
        <taxon>Metazoa</taxon>
        <taxon>Chordata</taxon>
        <taxon>Craniata</taxon>
        <taxon>Vertebrata</taxon>
        <taxon>Euteleostomi</taxon>
        <taxon>Amphibia</taxon>
        <taxon>Batrachia</taxon>
        <taxon>Caudata</taxon>
        <taxon>Salamandroidea</taxon>
        <taxon>Salamandridae</taxon>
        <taxon>Pleurodelinae</taxon>
        <taxon>Pleurodeles</taxon>
    </lineage>
</organism>
<dbReference type="EMBL" id="JANPWB010000010">
    <property type="protein sequence ID" value="KAJ1141962.1"/>
    <property type="molecule type" value="Genomic_DNA"/>
</dbReference>
<evidence type="ECO:0000313" key="2">
    <source>
        <dbReference type="EMBL" id="KAJ1141962.1"/>
    </source>
</evidence>
<keyword evidence="3" id="KW-1185">Reference proteome</keyword>
<proteinExistence type="predicted"/>
<name>A0AAV7QRC8_PLEWA</name>
<dbReference type="Proteomes" id="UP001066276">
    <property type="component" value="Chromosome 6"/>
</dbReference>
<comment type="caution">
    <text evidence="2">The sequence shown here is derived from an EMBL/GenBank/DDBJ whole genome shotgun (WGS) entry which is preliminary data.</text>
</comment>
<accession>A0AAV7QRC8</accession>
<dbReference type="AlphaFoldDB" id="A0AAV7QRC8"/>
<reference evidence="2" key="1">
    <citation type="journal article" date="2022" name="bioRxiv">
        <title>Sequencing and chromosome-scale assembly of the giantPleurodeles waltlgenome.</title>
        <authorList>
            <person name="Brown T."/>
            <person name="Elewa A."/>
            <person name="Iarovenko S."/>
            <person name="Subramanian E."/>
            <person name="Araus A.J."/>
            <person name="Petzold A."/>
            <person name="Susuki M."/>
            <person name="Suzuki K.-i.T."/>
            <person name="Hayashi T."/>
            <person name="Toyoda A."/>
            <person name="Oliveira C."/>
            <person name="Osipova E."/>
            <person name="Leigh N.D."/>
            <person name="Simon A."/>
            <person name="Yun M.H."/>
        </authorList>
    </citation>
    <scope>NUCLEOTIDE SEQUENCE</scope>
    <source>
        <strain evidence="2">20211129_DDA</strain>
        <tissue evidence="2">Liver</tissue>
    </source>
</reference>
<gene>
    <name evidence="2" type="ORF">NDU88_008290</name>
</gene>
<protein>
    <submittedName>
        <fullName evidence="2">Uncharacterized protein</fullName>
    </submittedName>
</protein>
<evidence type="ECO:0000256" key="1">
    <source>
        <dbReference type="SAM" id="MobiDB-lite"/>
    </source>
</evidence>
<sequence length="102" mass="11563">MKTLERPVRSGPLIAMKLLHKQKAIERQRAKSRNKLPTGGRKGTYLTRSSEERGSVTYATKQCRWRWGLRRSSELPVATRGDSCDPDWIRVGRGAPSFAEHG</sequence>
<evidence type="ECO:0000313" key="3">
    <source>
        <dbReference type="Proteomes" id="UP001066276"/>
    </source>
</evidence>
<feature type="region of interest" description="Disordered" evidence="1">
    <location>
        <begin position="24"/>
        <end position="51"/>
    </location>
</feature>